<evidence type="ECO:0000313" key="7">
    <source>
        <dbReference type="EMBL" id="EKF75526.1"/>
    </source>
</evidence>
<dbReference type="Proteomes" id="UP000010164">
    <property type="component" value="Unassembled WGS sequence"/>
</dbReference>
<evidence type="ECO:0000256" key="3">
    <source>
        <dbReference type="ARBA" id="ARBA00023027"/>
    </source>
</evidence>
<dbReference type="Pfam" id="PF02826">
    <property type="entry name" value="2-Hacid_dh_C"/>
    <property type="match status" value="1"/>
</dbReference>
<dbReference type="PROSITE" id="PS00670">
    <property type="entry name" value="D_2_HYDROXYACID_DH_2"/>
    <property type="match status" value="1"/>
</dbReference>
<evidence type="ECO:0000259" key="5">
    <source>
        <dbReference type="Pfam" id="PF00389"/>
    </source>
</evidence>
<dbReference type="GO" id="GO:0016616">
    <property type="term" value="F:oxidoreductase activity, acting on the CH-OH group of donors, NAD or NADP as acceptor"/>
    <property type="evidence" value="ECO:0007669"/>
    <property type="project" value="InterPro"/>
</dbReference>
<keyword evidence="3" id="KW-0520">NAD</keyword>
<proteinExistence type="inferred from homology"/>
<evidence type="ECO:0000259" key="6">
    <source>
        <dbReference type="Pfam" id="PF02826"/>
    </source>
</evidence>
<feature type="domain" description="D-isomer specific 2-hydroxyacid dehydrogenase catalytic" evidence="5">
    <location>
        <begin position="28"/>
        <end position="318"/>
    </location>
</feature>
<protein>
    <submittedName>
        <fullName evidence="7">Glycerate dehydrogenase</fullName>
    </submittedName>
</protein>
<keyword evidence="2 4" id="KW-0560">Oxidoreductase</keyword>
<dbReference type="SUPFAM" id="SSF52283">
    <property type="entry name" value="Formate/glycerate dehydrogenase catalytic domain-like"/>
    <property type="match status" value="1"/>
</dbReference>
<dbReference type="InterPro" id="IPR006140">
    <property type="entry name" value="D-isomer_DH_NAD-bd"/>
</dbReference>
<dbReference type="InterPro" id="IPR029753">
    <property type="entry name" value="D-isomer_DH_CS"/>
</dbReference>
<dbReference type="CDD" id="cd12162">
    <property type="entry name" value="2-Hacid_dh_4"/>
    <property type="match status" value="1"/>
</dbReference>
<reference evidence="7 8" key="1">
    <citation type="journal article" date="2012" name="J. Bacteriol.">
        <title>Genome Sequence of the Alkane-Degrading Bacterium Alcanivorax hongdengensis Type Strain A-11-3.</title>
        <authorList>
            <person name="Lai Q."/>
            <person name="Shao Z."/>
        </authorList>
    </citation>
    <scope>NUCLEOTIDE SEQUENCE [LARGE SCALE GENOMIC DNA]</scope>
    <source>
        <strain evidence="7 8">A-11-3</strain>
    </source>
</reference>
<organism evidence="7 8">
    <name type="scientific">Alcanivorax hongdengensis A-11-3</name>
    <dbReference type="NCBI Taxonomy" id="1177179"/>
    <lineage>
        <taxon>Bacteria</taxon>
        <taxon>Pseudomonadati</taxon>
        <taxon>Pseudomonadota</taxon>
        <taxon>Gammaproteobacteria</taxon>
        <taxon>Oceanospirillales</taxon>
        <taxon>Alcanivoracaceae</taxon>
        <taxon>Alcanivorax</taxon>
    </lineage>
</organism>
<dbReference type="Pfam" id="PF00389">
    <property type="entry name" value="2-Hacid_dh"/>
    <property type="match status" value="1"/>
</dbReference>
<gene>
    <name evidence="7" type="ORF">A11A3_04179</name>
</gene>
<dbReference type="PATRIC" id="fig|1177179.3.peg.834"/>
<dbReference type="OrthoDB" id="9805416at2"/>
<dbReference type="Gene3D" id="3.40.50.720">
    <property type="entry name" value="NAD(P)-binding Rossmann-like Domain"/>
    <property type="match status" value="2"/>
</dbReference>
<dbReference type="PANTHER" id="PTHR43761">
    <property type="entry name" value="D-ISOMER SPECIFIC 2-HYDROXYACID DEHYDROGENASE FAMILY PROTEIN (AFU_ORTHOLOGUE AFUA_1G13630)"/>
    <property type="match status" value="1"/>
</dbReference>
<dbReference type="PANTHER" id="PTHR43761:SF1">
    <property type="entry name" value="D-ISOMER SPECIFIC 2-HYDROXYACID DEHYDROGENASE CATALYTIC DOMAIN-CONTAINING PROTEIN-RELATED"/>
    <property type="match status" value="1"/>
</dbReference>
<dbReference type="eggNOG" id="COG1052">
    <property type="taxonomic scope" value="Bacteria"/>
</dbReference>
<dbReference type="AlphaFoldDB" id="L0WET1"/>
<comment type="caution">
    <text evidence="7">The sequence shown here is derived from an EMBL/GenBank/DDBJ whole genome shotgun (WGS) entry which is preliminary data.</text>
</comment>
<feature type="domain" description="D-isomer specific 2-hydroxyacid dehydrogenase NAD-binding" evidence="6">
    <location>
        <begin position="108"/>
        <end position="287"/>
    </location>
</feature>
<dbReference type="STRING" id="1177179.A11A3_04179"/>
<dbReference type="InterPro" id="IPR050418">
    <property type="entry name" value="D-iso_2-hydroxyacid_DH_PdxB"/>
</dbReference>
<dbReference type="InterPro" id="IPR006139">
    <property type="entry name" value="D-isomer_2_OHA_DH_cat_dom"/>
</dbReference>
<dbReference type="SUPFAM" id="SSF51735">
    <property type="entry name" value="NAD(P)-binding Rossmann-fold domains"/>
    <property type="match status" value="1"/>
</dbReference>
<evidence type="ECO:0000256" key="1">
    <source>
        <dbReference type="ARBA" id="ARBA00005854"/>
    </source>
</evidence>
<dbReference type="GO" id="GO:0051287">
    <property type="term" value="F:NAD binding"/>
    <property type="evidence" value="ECO:0007669"/>
    <property type="project" value="InterPro"/>
</dbReference>
<name>L0WET1_9GAMM</name>
<sequence>MQGVFLDADTVRPDELDLSALNALLPHWQCYRHTTPAQTVERLDGAAVVITNKVVLDADVLARAPDLKLICISATGTNNVDLAVARERGITVCNVSGYAGATVVQHTLALMLSLATRWYEYAADVRAGEWSRSPQFCLLSHPVTELAGKTLGIIGYGNLGRGVARVAEALGMRVVVAQSLQGAAEQRGRLPLTHLLAEADVVSLHCPLTAQTERLVNRSFLAQMKPGALLINTARGGLVDEPALAEALRNGHLGGAGLDVLSVEPPPADHVLLADDLPNLIITPHNAWISRECRQRLLDGVADNIRQWQAGTPVNVVN</sequence>
<evidence type="ECO:0000256" key="4">
    <source>
        <dbReference type="RuleBase" id="RU003719"/>
    </source>
</evidence>
<keyword evidence="8" id="KW-1185">Reference proteome</keyword>
<dbReference type="EMBL" id="AMRJ01000003">
    <property type="protein sequence ID" value="EKF75526.1"/>
    <property type="molecule type" value="Genomic_DNA"/>
</dbReference>
<dbReference type="RefSeq" id="WP_008928022.1">
    <property type="nucleotide sequence ID" value="NZ_AMRJ01000003.1"/>
</dbReference>
<dbReference type="InterPro" id="IPR036291">
    <property type="entry name" value="NAD(P)-bd_dom_sf"/>
</dbReference>
<evidence type="ECO:0000313" key="8">
    <source>
        <dbReference type="Proteomes" id="UP000010164"/>
    </source>
</evidence>
<evidence type="ECO:0000256" key="2">
    <source>
        <dbReference type="ARBA" id="ARBA00023002"/>
    </source>
</evidence>
<dbReference type="PROSITE" id="PS00671">
    <property type="entry name" value="D_2_HYDROXYACID_DH_3"/>
    <property type="match status" value="1"/>
</dbReference>
<accession>L0WET1</accession>
<comment type="similarity">
    <text evidence="1 4">Belongs to the D-isomer specific 2-hydroxyacid dehydrogenase family.</text>
</comment>
<dbReference type="NCBIfam" id="NF005069">
    <property type="entry name" value="PRK06487.1"/>
    <property type="match status" value="1"/>
</dbReference>